<gene>
    <name evidence="1" type="ORF">L1987_50684</name>
</gene>
<evidence type="ECO:0000313" key="2">
    <source>
        <dbReference type="Proteomes" id="UP001056120"/>
    </source>
</evidence>
<evidence type="ECO:0000313" key="1">
    <source>
        <dbReference type="EMBL" id="KAI3760291.1"/>
    </source>
</evidence>
<reference evidence="2" key="1">
    <citation type="journal article" date="2022" name="Mol. Ecol. Resour.">
        <title>The genomes of chicory, endive, great burdock and yacon provide insights into Asteraceae palaeo-polyploidization history and plant inulin production.</title>
        <authorList>
            <person name="Fan W."/>
            <person name="Wang S."/>
            <person name="Wang H."/>
            <person name="Wang A."/>
            <person name="Jiang F."/>
            <person name="Liu H."/>
            <person name="Zhao H."/>
            <person name="Xu D."/>
            <person name="Zhang Y."/>
        </authorList>
    </citation>
    <scope>NUCLEOTIDE SEQUENCE [LARGE SCALE GENOMIC DNA]</scope>
    <source>
        <strain evidence="2">cv. Yunnan</strain>
    </source>
</reference>
<keyword evidence="2" id="KW-1185">Reference proteome</keyword>
<proteinExistence type="predicted"/>
<name>A0ACB9ENJ7_9ASTR</name>
<comment type="caution">
    <text evidence="1">The sequence shown here is derived from an EMBL/GenBank/DDBJ whole genome shotgun (WGS) entry which is preliminary data.</text>
</comment>
<reference evidence="1 2" key="2">
    <citation type="journal article" date="2022" name="Mol. Ecol. Resour.">
        <title>The genomes of chicory, endive, great burdock and yacon provide insights into Asteraceae paleo-polyploidization history and plant inulin production.</title>
        <authorList>
            <person name="Fan W."/>
            <person name="Wang S."/>
            <person name="Wang H."/>
            <person name="Wang A."/>
            <person name="Jiang F."/>
            <person name="Liu H."/>
            <person name="Zhao H."/>
            <person name="Xu D."/>
            <person name="Zhang Y."/>
        </authorList>
    </citation>
    <scope>NUCLEOTIDE SEQUENCE [LARGE SCALE GENOMIC DNA]</scope>
    <source>
        <strain evidence="2">cv. Yunnan</strain>
        <tissue evidence="1">Leaves</tissue>
    </source>
</reference>
<protein>
    <submittedName>
        <fullName evidence="1">Uncharacterized protein</fullName>
    </submittedName>
</protein>
<organism evidence="1 2">
    <name type="scientific">Smallanthus sonchifolius</name>
    <dbReference type="NCBI Taxonomy" id="185202"/>
    <lineage>
        <taxon>Eukaryota</taxon>
        <taxon>Viridiplantae</taxon>
        <taxon>Streptophyta</taxon>
        <taxon>Embryophyta</taxon>
        <taxon>Tracheophyta</taxon>
        <taxon>Spermatophyta</taxon>
        <taxon>Magnoliopsida</taxon>
        <taxon>eudicotyledons</taxon>
        <taxon>Gunneridae</taxon>
        <taxon>Pentapetalae</taxon>
        <taxon>asterids</taxon>
        <taxon>campanulids</taxon>
        <taxon>Asterales</taxon>
        <taxon>Asteraceae</taxon>
        <taxon>Asteroideae</taxon>
        <taxon>Heliantheae alliance</taxon>
        <taxon>Millerieae</taxon>
        <taxon>Smallanthus</taxon>
    </lineage>
</organism>
<dbReference type="Proteomes" id="UP001056120">
    <property type="component" value="Linkage Group LG17"/>
</dbReference>
<accession>A0ACB9ENJ7</accession>
<dbReference type="EMBL" id="CM042034">
    <property type="protein sequence ID" value="KAI3760291.1"/>
    <property type="molecule type" value="Genomic_DNA"/>
</dbReference>
<sequence length="80" mass="8689">MKSNALASSFVFLHNLLPPHPDRQTLLGFVSLHREEWSFSCGFAGGVDAIPLCLGQEYFPSSAQGSSLQALPSRLSLQLN</sequence>